<proteinExistence type="inferred from homology"/>
<evidence type="ECO:0000256" key="14">
    <source>
        <dbReference type="SAM" id="MobiDB-lite"/>
    </source>
</evidence>
<comment type="cofactor">
    <cofactor evidence="1">
        <name>NAD(+)</name>
        <dbReference type="ChEBI" id="CHEBI:57540"/>
    </cofactor>
</comment>
<dbReference type="AlphaFoldDB" id="A0A7D9J9W2"/>
<evidence type="ECO:0000256" key="9">
    <source>
        <dbReference type="ARBA" id="ARBA00022989"/>
    </source>
</evidence>
<dbReference type="Pfam" id="PF16363">
    <property type="entry name" value="GDP_Man_Dehyd"/>
    <property type="match status" value="1"/>
</dbReference>
<dbReference type="EC" id="4.1.1.35" evidence="5"/>
<keyword evidence="12" id="KW-0472">Membrane</keyword>
<evidence type="ECO:0000256" key="10">
    <source>
        <dbReference type="ARBA" id="ARBA00023027"/>
    </source>
</evidence>
<dbReference type="UniPathway" id="UPA00796">
    <property type="reaction ID" value="UER00771"/>
</dbReference>
<dbReference type="SUPFAM" id="SSF51735">
    <property type="entry name" value="NAD(P)-binding Rossmann-fold domains"/>
    <property type="match status" value="1"/>
</dbReference>
<dbReference type="GO" id="GO:0042732">
    <property type="term" value="P:D-xylose metabolic process"/>
    <property type="evidence" value="ECO:0007669"/>
    <property type="project" value="InterPro"/>
</dbReference>
<dbReference type="GO" id="GO:0033320">
    <property type="term" value="P:UDP-D-xylose biosynthetic process"/>
    <property type="evidence" value="ECO:0007669"/>
    <property type="project" value="UniProtKB-UniPathway"/>
</dbReference>
<keyword evidence="7" id="KW-0210">Decarboxylase</keyword>
<evidence type="ECO:0000256" key="5">
    <source>
        <dbReference type="ARBA" id="ARBA00012290"/>
    </source>
</evidence>
<gene>
    <name evidence="15" type="ORF">PACLA_8A054017</name>
</gene>
<protein>
    <recommendedName>
        <fullName evidence="5">UDP-glucuronate decarboxylase</fullName>
        <ecNumber evidence="5">4.1.1.35</ecNumber>
    </recommendedName>
</protein>
<keyword evidence="8" id="KW-0735">Signal-anchor</keyword>
<evidence type="ECO:0000256" key="12">
    <source>
        <dbReference type="ARBA" id="ARBA00023136"/>
    </source>
</evidence>
<evidence type="ECO:0000256" key="1">
    <source>
        <dbReference type="ARBA" id="ARBA00001911"/>
    </source>
</evidence>
<evidence type="ECO:0000313" key="15">
    <source>
        <dbReference type="EMBL" id="CAB4024911.1"/>
    </source>
</evidence>
<keyword evidence="10" id="KW-0520">NAD</keyword>
<dbReference type="PANTHER" id="PTHR43078:SF6">
    <property type="entry name" value="UDP-GLUCURONIC ACID DECARBOXYLASE 1"/>
    <property type="match status" value="1"/>
</dbReference>
<dbReference type="PANTHER" id="PTHR43078">
    <property type="entry name" value="UDP-GLUCURONIC ACID DECARBOXYLASE-RELATED"/>
    <property type="match status" value="1"/>
</dbReference>
<dbReference type="Gene3D" id="3.40.50.720">
    <property type="entry name" value="NAD(P)-binding Rossmann-like Domain"/>
    <property type="match status" value="1"/>
</dbReference>
<evidence type="ECO:0000256" key="13">
    <source>
        <dbReference type="ARBA" id="ARBA00023239"/>
    </source>
</evidence>
<keyword evidence="6" id="KW-0812">Transmembrane</keyword>
<feature type="compositionally biased region" description="Basic and acidic residues" evidence="14">
    <location>
        <begin position="69"/>
        <end position="80"/>
    </location>
</feature>
<accession>A0A7D9J9W2</accession>
<evidence type="ECO:0000256" key="2">
    <source>
        <dbReference type="ARBA" id="ARBA00004447"/>
    </source>
</evidence>
<evidence type="ECO:0000256" key="7">
    <source>
        <dbReference type="ARBA" id="ARBA00022793"/>
    </source>
</evidence>
<dbReference type="GO" id="GO:0070403">
    <property type="term" value="F:NAD+ binding"/>
    <property type="evidence" value="ECO:0007669"/>
    <property type="project" value="InterPro"/>
</dbReference>
<dbReference type="OrthoDB" id="331544at2759"/>
<evidence type="ECO:0000256" key="3">
    <source>
        <dbReference type="ARBA" id="ARBA00005100"/>
    </source>
</evidence>
<dbReference type="InterPro" id="IPR016040">
    <property type="entry name" value="NAD(P)-bd_dom"/>
</dbReference>
<evidence type="ECO:0000313" key="16">
    <source>
        <dbReference type="Proteomes" id="UP001152795"/>
    </source>
</evidence>
<evidence type="ECO:0000256" key="8">
    <source>
        <dbReference type="ARBA" id="ARBA00022968"/>
    </source>
</evidence>
<evidence type="ECO:0000256" key="6">
    <source>
        <dbReference type="ARBA" id="ARBA00022692"/>
    </source>
</evidence>
<name>A0A7D9J9W2_PARCT</name>
<feature type="non-terminal residue" evidence="15">
    <location>
        <position position="117"/>
    </location>
</feature>
<comment type="subcellular location">
    <subcellularLocation>
        <location evidence="2">Golgi apparatus</location>
        <location evidence="2">Golgi stack membrane</location>
        <topology evidence="2">Single-pass type II membrane protein</topology>
    </subcellularLocation>
</comment>
<comment type="caution">
    <text evidence="15">The sequence shown here is derived from an EMBL/GenBank/DDBJ whole genome shotgun (WGS) entry which is preliminary data.</text>
</comment>
<dbReference type="Proteomes" id="UP001152795">
    <property type="component" value="Unassembled WGS sequence"/>
</dbReference>
<sequence>IYGEGLQTRSFQYVSDLIDGLIKLMNSNISSPVNLGNPSEHTIKEFAVMIRNRVGNNSSKIVTQEAQQDDPRKRKPDINKAKKYLNWEPKVDLMRGLDKTIRFFRNELARLNEQKEL</sequence>
<reference evidence="15" key="1">
    <citation type="submission" date="2020-04" db="EMBL/GenBank/DDBJ databases">
        <authorList>
            <person name="Alioto T."/>
            <person name="Alioto T."/>
            <person name="Gomez Garrido J."/>
        </authorList>
    </citation>
    <scope>NUCLEOTIDE SEQUENCE</scope>
    <source>
        <strain evidence="15">A484AB</strain>
    </source>
</reference>
<dbReference type="EMBL" id="CACRXK020013299">
    <property type="protein sequence ID" value="CAB4024911.1"/>
    <property type="molecule type" value="Genomic_DNA"/>
</dbReference>
<dbReference type="GO" id="GO:0032580">
    <property type="term" value="C:Golgi cisterna membrane"/>
    <property type="evidence" value="ECO:0007669"/>
    <property type="project" value="UniProtKB-SubCell"/>
</dbReference>
<keyword evidence="9" id="KW-1133">Transmembrane helix</keyword>
<organism evidence="15 16">
    <name type="scientific">Paramuricea clavata</name>
    <name type="common">Red gorgonian</name>
    <name type="synonym">Violescent sea-whip</name>
    <dbReference type="NCBI Taxonomy" id="317549"/>
    <lineage>
        <taxon>Eukaryota</taxon>
        <taxon>Metazoa</taxon>
        <taxon>Cnidaria</taxon>
        <taxon>Anthozoa</taxon>
        <taxon>Octocorallia</taxon>
        <taxon>Malacalcyonacea</taxon>
        <taxon>Plexauridae</taxon>
        <taxon>Paramuricea</taxon>
    </lineage>
</organism>
<comment type="similarity">
    <text evidence="4">Belongs to the NAD(P)-dependent epimerase/dehydratase family. UDP-glucuronic acid decarboxylase subfamily.</text>
</comment>
<keyword evidence="16" id="KW-1185">Reference proteome</keyword>
<evidence type="ECO:0000256" key="4">
    <source>
        <dbReference type="ARBA" id="ARBA00007505"/>
    </source>
</evidence>
<keyword evidence="13" id="KW-0456">Lyase</keyword>
<comment type="pathway">
    <text evidence="3">Nucleotide-sugar biosynthesis; UDP-alpha-D-xylose biosynthesis; UDP-alpha-D-xylose from UDP-alpha-D-glucuronate: step 1/1.</text>
</comment>
<dbReference type="GO" id="GO:0048040">
    <property type="term" value="F:UDP-glucuronate decarboxylase activity"/>
    <property type="evidence" value="ECO:0007669"/>
    <property type="project" value="UniProtKB-EC"/>
</dbReference>
<dbReference type="InterPro" id="IPR044516">
    <property type="entry name" value="UXS-like"/>
</dbReference>
<feature type="region of interest" description="Disordered" evidence="14">
    <location>
        <begin position="58"/>
        <end position="80"/>
    </location>
</feature>
<evidence type="ECO:0000256" key="11">
    <source>
        <dbReference type="ARBA" id="ARBA00023034"/>
    </source>
</evidence>
<keyword evidence="11" id="KW-0333">Golgi apparatus</keyword>
<dbReference type="InterPro" id="IPR036291">
    <property type="entry name" value="NAD(P)-bd_dom_sf"/>
</dbReference>